<feature type="signal peptide" evidence="4">
    <location>
        <begin position="1"/>
        <end position="29"/>
    </location>
</feature>
<dbReference type="OrthoDB" id="443402at2759"/>
<reference evidence="7" key="1">
    <citation type="journal article" date="2021" name="Nat. Commun.">
        <title>Genetic determinants of endophytism in the Arabidopsis root mycobiome.</title>
        <authorList>
            <person name="Mesny F."/>
            <person name="Miyauchi S."/>
            <person name="Thiergart T."/>
            <person name="Pickel B."/>
            <person name="Atanasova L."/>
            <person name="Karlsson M."/>
            <person name="Huettel B."/>
            <person name="Barry K.W."/>
            <person name="Haridas S."/>
            <person name="Chen C."/>
            <person name="Bauer D."/>
            <person name="Andreopoulos W."/>
            <person name="Pangilinan J."/>
            <person name="LaButti K."/>
            <person name="Riley R."/>
            <person name="Lipzen A."/>
            <person name="Clum A."/>
            <person name="Drula E."/>
            <person name="Henrissat B."/>
            <person name="Kohler A."/>
            <person name="Grigoriev I.V."/>
            <person name="Martin F.M."/>
            <person name="Hacquard S."/>
        </authorList>
    </citation>
    <scope>NUCLEOTIDE SEQUENCE</scope>
    <source>
        <strain evidence="7">MPI-CAGE-AT-0016</strain>
    </source>
</reference>
<dbReference type="Gene3D" id="3.40.50.300">
    <property type="entry name" value="P-loop containing nucleotide triphosphate hydrolases"/>
    <property type="match status" value="1"/>
</dbReference>
<evidence type="ECO:0008006" key="9">
    <source>
        <dbReference type="Google" id="ProtNLM"/>
    </source>
</evidence>
<dbReference type="PANTHER" id="PTHR10039">
    <property type="entry name" value="AMELOGENIN"/>
    <property type="match status" value="1"/>
</dbReference>
<keyword evidence="3" id="KW-0472">Membrane</keyword>
<feature type="region of interest" description="Disordered" evidence="2">
    <location>
        <begin position="284"/>
        <end position="330"/>
    </location>
</feature>
<dbReference type="PANTHER" id="PTHR10039:SF5">
    <property type="entry name" value="NACHT DOMAIN-CONTAINING PROTEIN"/>
    <property type="match status" value="1"/>
</dbReference>
<feature type="domain" description="DUF7791" evidence="6">
    <location>
        <begin position="633"/>
        <end position="781"/>
    </location>
</feature>
<dbReference type="InterPro" id="IPR056693">
    <property type="entry name" value="DUF7791"/>
</dbReference>
<proteinExistence type="predicted"/>
<keyword evidence="1" id="KW-0677">Repeat</keyword>
<evidence type="ECO:0000259" key="5">
    <source>
        <dbReference type="Pfam" id="PF24883"/>
    </source>
</evidence>
<feature type="transmembrane region" description="Helical" evidence="3">
    <location>
        <begin position="1178"/>
        <end position="1197"/>
    </location>
</feature>
<accession>A0A8K0TEE2</accession>
<feature type="chain" id="PRO_5035439423" description="NACHT domain-containing protein" evidence="4">
    <location>
        <begin position="30"/>
        <end position="1201"/>
    </location>
</feature>
<name>A0A8K0TEE2_9PEZI</name>
<keyword evidence="4" id="KW-0732">Signal</keyword>
<organism evidence="7 8">
    <name type="scientific">Plectosphaerella cucumerina</name>
    <dbReference type="NCBI Taxonomy" id="40658"/>
    <lineage>
        <taxon>Eukaryota</taxon>
        <taxon>Fungi</taxon>
        <taxon>Dikarya</taxon>
        <taxon>Ascomycota</taxon>
        <taxon>Pezizomycotina</taxon>
        <taxon>Sordariomycetes</taxon>
        <taxon>Hypocreomycetidae</taxon>
        <taxon>Glomerellales</taxon>
        <taxon>Plectosphaerellaceae</taxon>
        <taxon>Plectosphaerella</taxon>
    </lineage>
</organism>
<keyword evidence="8" id="KW-1185">Reference proteome</keyword>
<evidence type="ECO:0000256" key="1">
    <source>
        <dbReference type="ARBA" id="ARBA00022737"/>
    </source>
</evidence>
<evidence type="ECO:0000259" key="6">
    <source>
        <dbReference type="Pfam" id="PF25053"/>
    </source>
</evidence>
<evidence type="ECO:0000313" key="8">
    <source>
        <dbReference type="Proteomes" id="UP000813385"/>
    </source>
</evidence>
<dbReference type="Pfam" id="PF24883">
    <property type="entry name" value="NPHP3_N"/>
    <property type="match status" value="1"/>
</dbReference>
<keyword evidence="3" id="KW-0812">Transmembrane</keyword>
<keyword evidence="3" id="KW-1133">Transmembrane helix</keyword>
<evidence type="ECO:0000256" key="3">
    <source>
        <dbReference type="SAM" id="Phobius"/>
    </source>
</evidence>
<dbReference type="SUPFAM" id="SSF52540">
    <property type="entry name" value="P-loop containing nucleoside triphosphate hydrolases"/>
    <property type="match status" value="1"/>
</dbReference>
<feature type="region of interest" description="Disordered" evidence="2">
    <location>
        <begin position="236"/>
        <end position="270"/>
    </location>
</feature>
<dbReference type="InterPro" id="IPR056884">
    <property type="entry name" value="NPHP3-like_N"/>
</dbReference>
<protein>
    <recommendedName>
        <fullName evidence="9">NACHT domain-containing protein</fullName>
    </recommendedName>
</protein>
<sequence>MDPITALGVASGILSFVTFSTALLKVGHGVCVTSSGRNEQNMTREVVVDEAKAFLDRLMPADDPRLADEAGLCRLVEESRRIAKDLMEILVKIKPKKSGTVANLRSAIRHALSQPDMDDLEKRLDQCRSQLGLHLNSGYFNALKSSLDRIFEQGSLNTSQLSQLQTNVDRLRKGVVIESLGDEAQDQFRRLLGIQQESVDRTCQQVILKALRFPEMRGRFDALDPAHKKTFRWLLSDDDDNKSGSDSGSVTSGSGSSRSTSDVAGLDGAEPDLFSATLDSELASSATRQTNFKEDAEEGPASGPRAKTSDNQKGRETSEADDGSSSHTVSNLDNDNYGYWEMTQMRKSARDKLLGWLSSSDGIFHICGKLGSGKSTLMKYLFEHKRTRAELETWAGESKRLVSASFFFWKPGSKLQQSLPGLYRSLLHDILAACPELIPSTLPTMWDRATKHHLHSQDEIDILHREIQAAFDKLIRDKDLYIRRRFCFFIDGLDEYKQTTQQDYKSVVDMFIRWTTTSGGNVKLCVSSREYNVFMNAFDDQRRLRVHDLTLYDIRKYVEDRLGHLPDEEAKANLAREIATKAHGIFFWVALVVRSMREAMEDGISAVGLAELLDSLPTELEDLFHHILTALDKEKLRKASMTFDMLDTVRNTSLMGGNDWCRSPPLTLLAYSFLDHYKRDKTFAIQDNFLDNIAIGDMDLKDRKQLAAKQLRAICGGLVEVSTGLGYEYPPRFDYTHRSVPEYLEAVRNGERAGPSLSSAEFDAGDAACSLILAQFRAEDASMFPQTEHEGCYAGLAILRLAAVATPDQEPYEFLECLDSLSVKAKLHDTEHIGRIKIFLCFRLWANIEQRSFPGDGAAISTMGKRSSFKEDEDEDEDSMDRPIFAAMTWGFNKYVVWKLLHDSGIADTPAKSMALFYVALLASHPPWDALFESAALSSRYSSGFLSRLTLPSAEGGGWDTSGCPWFSSWRYILIDVILQIWSTANLRFPIWRGRMSETLGQAVEHALRRGIASSDSDVEFFVTPAVKVLSEGNTELRIEKLAFRFGDGSVISCTNPSGANTVFGIMAGGYKDKDLLQWCSEIGGSDIAPGKVMHVTFRQLIHAMKPSNEETVFSLLDRRDALEVAAAAGDVGGPETLEEAAAVLPLPLLAAQDLSTTTAGKAQKRNRGLWDRLDTDLALAFGSGVLVSLLVASVWMRYSA</sequence>
<dbReference type="Pfam" id="PF25053">
    <property type="entry name" value="DUF7791"/>
    <property type="match status" value="1"/>
</dbReference>
<evidence type="ECO:0000313" key="7">
    <source>
        <dbReference type="EMBL" id="KAH7359379.1"/>
    </source>
</evidence>
<evidence type="ECO:0000256" key="4">
    <source>
        <dbReference type="SAM" id="SignalP"/>
    </source>
</evidence>
<dbReference type="EMBL" id="JAGPXD010000004">
    <property type="protein sequence ID" value="KAH7359379.1"/>
    <property type="molecule type" value="Genomic_DNA"/>
</dbReference>
<feature type="domain" description="Nephrocystin 3-like N-terminal" evidence="5">
    <location>
        <begin position="352"/>
        <end position="529"/>
    </location>
</feature>
<dbReference type="AlphaFoldDB" id="A0A8K0TEE2"/>
<dbReference type="Proteomes" id="UP000813385">
    <property type="component" value="Unassembled WGS sequence"/>
</dbReference>
<feature type="compositionally biased region" description="Basic and acidic residues" evidence="2">
    <location>
        <begin position="307"/>
        <end position="318"/>
    </location>
</feature>
<dbReference type="InterPro" id="IPR027417">
    <property type="entry name" value="P-loop_NTPase"/>
</dbReference>
<comment type="caution">
    <text evidence="7">The sequence shown here is derived from an EMBL/GenBank/DDBJ whole genome shotgun (WGS) entry which is preliminary data.</text>
</comment>
<feature type="compositionally biased region" description="Low complexity" evidence="2">
    <location>
        <begin position="244"/>
        <end position="263"/>
    </location>
</feature>
<gene>
    <name evidence="7" type="ORF">B0T11DRAFT_114679</name>
</gene>
<evidence type="ECO:0000256" key="2">
    <source>
        <dbReference type="SAM" id="MobiDB-lite"/>
    </source>
</evidence>